<keyword evidence="1" id="KW-1133">Transmembrane helix</keyword>
<dbReference type="InterPro" id="IPR007890">
    <property type="entry name" value="CHASE2"/>
</dbReference>
<dbReference type="EMBL" id="BMGG01000004">
    <property type="protein sequence ID" value="GGC64798.1"/>
    <property type="molecule type" value="Genomic_DNA"/>
</dbReference>
<evidence type="ECO:0000259" key="2">
    <source>
        <dbReference type="PROSITE" id="PS50125"/>
    </source>
</evidence>
<reference evidence="3" key="2">
    <citation type="submission" date="2020-09" db="EMBL/GenBank/DDBJ databases">
        <authorList>
            <person name="Sun Q."/>
            <person name="Zhou Y."/>
        </authorList>
    </citation>
    <scope>NUCLEOTIDE SEQUENCE</scope>
    <source>
        <strain evidence="3">CGMCC 1.12919</strain>
    </source>
</reference>
<name>A0A916XDY6_9HYPH</name>
<dbReference type="GO" id="GO:0004016">
    <property type="term" value="F:adenylate cyclase activity"/>
    <property type="evidence" value="ECO:0007669"/>
    <property type="project" value="UniProtKB-ARBA"/>
</dbReference>
<feature type="transmembrane region" description="Helical" evidence="1">
    <location>
        <begin position="335"/>
        <end position="354"/>
    </location>
</feature>
<dbReference type="PANTHER" id="PTHR43081">
    <property type="entry name" value="ADENYLATE CYCLASE, TERMINAL-DIFFERENTIATION SPECIFIC-RELATED"/>
    <property type="match status" value="1"/>
</dbReference>
<evidence type="ECO:0000313" key="4">
    <source>
        <dbReference type="Proteomes" id="UP000637002"/>
    </source>
</evidence>
<dbReference type="SMART" id="SM00044">
    <property type="entry name" value="CYCc"/>
    <property type="match status" value="1"/>
</dbReference>
<dbReference type="PROSITE" id="PS50125">
    <property type="entry name" value="GUANYLATE_CYCLASE_2"/>
    <property type="match status" value="1"/>
</dbReference>
<evidence type="ECO:0000313" key="3">
    <source>
        <dbReference type="EMBL" id="GGC64798.1"/>
    </source>
</evidence>
<feature type="transmembrane region" description="Helical" evidence="1">
    <location>
        <begin position="311"/>
        <end position="328"/>
    </location>
</feature>
<dbReference type="GO" id="GO:0006171">
    <property type="term" value="P:cAMP biosynthetic process"/>
    <property type="evidence" value="ECO:0007669"/>
    <property type="project" value="TreeGrafter"/>
</dbReference>
<evidence type="ECO:0000256" key="1">
    <source>
        <dbReference type="SAM" id="Phobius"/>
    </source>
</evidence>
<keyword evidence="1" id="KW-0812">Transmembrane</keyword>
<dbReference type="Pfam" id="PF05226">
    <property type="entry name" value="CHASE2"/>
    <property type="match status" value="1"/>
</dbReference>
<feature type="transmembrane region" description="Helical" evidence="1">
    <location>
        <begin position="360"/>
        <end position="377"/>
    </location>
</feature>
<dbReference type="AlphaFoldDB" id="A0A916XDY6"/>
<dbReference type="Gene3D" id="3.30.70.1230">
    <property type="entry name" value="Nucleotide cyclase"/>
    <property type="match status" value="1"/>
</dbReference>
<sequence>MPALLALVLALAWSGLLGAWHLAGRATVLDRLEAPLLDLRFNLAGPRPAPDDIVIVAIDDATVAQSGIYPLPRSTVTALVDTIARYRPRAIGLDLLFFDKGADAADRALAAALERSGTIIAAAALFARGPDAALRDRRHGDIPVAARVLWPNDVIAGDAPVGLVNIATDNGGTPRHVPLLVRGSADLLPSFALLLAARAAEAEPVFEGDEVRLGTTASGVDLGRHLPLRFYGPRGTISTVPAEQILHDERLAGQLAGKIVIIGTTAIGTGDTFATPYDPVLPGVEVLATAVGHLLAGDGLVRGEAIRRIDVAAAAAVAVLAALVLSLAPWGIGIGVVVLTAAAWLAVAIAAFAHGIWLSAALPLAAMAPVIPIAIAGRQITDRLAQRRLTLAKQALALFQPPALASLIAADPHFLAEPRTQPAAVLFVDLSGFTLLSERLGPAATRTFLKDFHGLVSDVVTAHGGVVMNYMGDGAMSVFGLPEPAPADAANALAAAGAAIIEVRRWLATRPECGPGSIDLRAGVHCGEVVFSRLGASDHQHITVAGDSVNVASRLLEVAKQARAALVASDDVIAAAGAAAADTDIFEDRRTVTIRGRRQPLAVRFRWVRT</sequence>
<gene>
    <name evidence="3" type="ORF">GCM10010994_24220</name>
</gene>
<dbReference type="SUPFAM" id="SSF55073">
    <property type="entry name" value="Nucleotide cyclase"/>
    <property type="match status" value="1"/>
</dbReference>
<dbReference type="PANTHER" id="PTHR43081:SF20">
    <property type="entry name" value="TWO-COMPONENT RESPONSE REGULATOR"/>
    <property type="match status" value="1"/>
</dbReference>
<organism evidence="3 4">
    <name type="scientific">Chelatococcus reniformis</name>
    <dbReference type="NCBI Taxonomy" id="1494448"/>
    <lineage>
        <taxon>Bacteria</taxon>
        <taxon>Pseudomonadati</taxon>
        <taxon>Pseudomonadota</taxon>
        <taxon>Alphaproteobacteria</taxon>
        <taxon>Hyphomicrobiales</taxon>
        <taxon>Chelatococcaceae</taxon>
        <taxon>Chelatococcus</taxon>
    </lineage>
</organism>
<reference evidence="3" key="1">
    <citation type="journal article" date="2014" name="Int. J. Syst. Evol. Microbiol.">
        <title>Complete genome sequence of Corynebacterium casei LMG S-19264T (=DSM 44701T), isolated from a smear-ripened cheese.</title>
        <authorList>
            <consortium name="US DOE Joint Genome Institute (JGI-PGF)"/>
            <person name="Walter F."/>
            <person name="Albersmeier A."/>
            <person name="Kalinowski J."/>
            <person name="Ruckert C."/>
        </authorList>
    </citation>
    <scope>NUCLEOTIDE SEQUENCE</scope>
    <source>
        <strain evidence="3">CGMCC 1.12919</strain>
    </source>
</reference>
<protein>
    <submittedName>
        <fullName evidence="3">Adenylate/guanylate cyclase domain-containing protein</fullName>
    </submittedName>
</protein>
<dbReference type="Proteomes" id="UP000637002">
    <property type="component" value="Unassembled WGS sequence"/>
</dbReference>
<comment type="caution">
    <text evidence="3">The sequence shown here is derived from an EMBL/GenBank/DDBJ whole genome shotgun (WGS) entry which is preliminary data.</text>
</comment>
<feature type="domain" description="Guanylate cyclase" evidence="2">
    <location>
        <begin position="424"/>
        <end position="556"/>
    </location>
</feature>
<dbReference type="SMART" id="SM01080">
    <property type="entry name" value="CHASE2"/>
    <property type="match status" value="1"/>
</dbReference>
<proteinExistence type="predicted"/>
<dbReference type="Pfam" id="PF00211">
    <property type="entry name" value="Guanylate_cyc"/>
    <property type="match status" value="1"/>
</dbReference>
<dbReference type="CDD" id="cd07302">
    <property type="entry name" value="CHD"/>
    <property type="match status" value="1"/>
</dbReference>
<keyword evidence="4" id="KW-1185">Reference proteome</keyword>
<keyword evidence="1" id="KW-0472">Membrane</keyword>
<dbReference type="GO" id="GO:0035556">
    <property type="term" value="P:intracellular signal transduction"/>
    <property type="evidence" value="ECO:0007669"/>
    <property type="project" value="InterPro"/>
</dbReference>
<accession>A0A916XDY6</accession>
<dbReference type="InterPro" id="IPR001054">
    <property type="entry name" value="A/G_cyclase"/>
</dbReference>
<dbReference type="InterPro" id="IPR050697">
    <property type="entry name" value="Adenylyl/Guanylyl_Cyclase_3/4"/>
</dbReference>
<dbReference type="InterPro" id="IPR029787">
    <property type="entry name" value="Nucleotide_cyclase"/>
</dbReference>